<accession>A0A508T7K7</accession>
<sequence>MSVRPELDFPRPLTTVDVVIFAIPSDALQVLLVQRPKAESEPFPGSWALPGGFVDIAGDRDLEACAVRKLKDKTGVVSPYLEQLGSWGSATRDPRGWCATHVYFALLGEHAAAGARAVDAQWFAIDGEKVKPKLAFDHAEILQAAIQRLRAKVEYTSLPAYLMPPEFTLPELQRSYEIVLDRPLEKSAFRTRMLAADLIEPIAKMRKGPNRPAQLYRLKKAKSPVFFARTFNPPD</sequence>
<reference evidence="2" key="1">
    <citation type="submission" date="2019-02" db="EMBL/GenBank/DDBJ databases">
        <authorList>
            <person name="Pothier F.J."/>
        </authorList>
    </citation>
    <scope>NUCLEOTIDE SEQUENCE</scope>
    <source>
        <strain evidence="2">CI-1B</strain>
    </source>
</reference>
<dbReference type="Pfam" id="PF00293">
    <property type="entry name" value="NUDIX"/>
    <property type="match status" value="1"/>
</dbReference>
<dbReference type="Gene3D" id="1.10.10.10">
    <property type="entry name" value="Winged helix-like DNA-binding domain superfamily/Winged helix DNA-binding domain"/>
    <property type="match status" value="1"/>
</dbReference>
<dbReference type="CDD" id="cd18873">
    <property type="entry name" value="NUDIX_NadM_like"/>
    <property type="match status" value="1"/>
</dbReference>
<dbReference type="Pfam" id="PF21906">
    <property type="entry name" value="WHD_NrtR"/>
    <property type="match status" value="1"/>
</dbReference>
<protein>
    <recommendedName>
        <fullName evidence="1">Nudix hydrolase domain-containing protein</fullName>
    </recommendedName>
</protein>
<dbReference type="PANTHER" id="PTHR43736">
    <property type="entry name" value="ADP-RIBOSE PYROPHOSPHATASE"/>
    <property type="match status" value="1"/>
</dbReference>
<dbReference type="InterPro" id="IPR054105">
    <property type="entry name" value="WHD_NrtR"/>
</dbReference>
<dbReference type="InterPro" id="IPR036388">
    <property type="entry name" value="WH-like_DNA-bd_sf"/>
</dbReference>
<dbReference type="AlphaFoldDB" id="A0A508T7K7"/>
<proteinExistence type="predicted"/>
<evidence type="ECO:0000259" key="1">
    <source>
        <dbReference type="PROSITE" id="PS51462"/>
    </source>
</evidence>
<dbReference type="Proteomes" id="UP000328092">
    <property type="component" value="Unassembled WGS sequence"/>
</dbReference>
<dbReference type="InterPro" id="IPR036390">
    <property type="entry name" value="WH_DNA-bd_sf"/>
</dbReference>
<dbReference type="EMBL" id="CAADFC020000013">
    <property type="protein sequence ID" value="VIO71435.1"/>
    <property type="molecule type" value="Genomic_DNA"/>
</dbReference>
<dbReference type="PANTHER" id="PTHR43736:SF4">
    <property type="entry name" value="SLR1690 PROTEIN"/>
    <property type="match status" value="1"/>
</dbReference>
<dbReference type="InterPro" id="IPR015797">
    <property type="entry name" value="NUDIX_hydrolase-like_dom_sf"/>
</dbReference>
<name>A0A508T7K7_9BRAD</name>
<comment type="caution">
    <text evidence="2">The sequence shown here is derived from an EMBL/GenBank/DDBJ whole genome shotgun (WGS) entry which is preliminary data.</text>
</comment>
<dbReference type="SUPFAM" id="SSF46785">
    <property type="entry name" value="Winged helix' DNA-binding domain"/>
    <property type="match status" value="1"/>
</dbReference>
<gene>
    <name evidence="2" type="ORF">CI1B_36190</name>
</gene>
<dbReference type="PROSITE" id="PS51462">
    <property type="entry name" value="NUDIX"/>
    <property type="match status" value="1"/>
</dbReference>
<dbReference type="RefSeq" id="WP_139860932.1">
    <property type="nucleotide sequence ID" value="NZ_CAADFC020000013.1"/>
</dbReference>
<dbReference type="SUPFAM" id="SSF55811">
    <property type="entry name" value="Nudix"/>
    <property type="match status" value="1"/>
</dbReference>
<dbReference type="InterPro" id="IPR000086">
    <property type="entry name" value="NUDIX_hydrolase_dom"/>
</dbReference>
<dbReference type="Gene3D" id="3.90.79.10">
    <property type="entry name" value="Nucleoside Triphosphate Pyrophosphohydrolase"/>
    <property type="match status" value="1"/>
</dbReference>
<evidence type="ECO:0000313" key="2">
    <source>
        <dbReference type="EMBL" id="VIO71435.1"/>
    </source>
</evidence>
<feature type="domain" description="Nudix hydrolase" evidence="1">
    <location>
        <begin position="12"/>
        <end position="149"/>
    </location>
</feature>
<dbReference type="GO" id="GO:0003824">
    <property type="term" value="F:catalytic activity"/>
    <property type="evidence" value="ECO:0007669"/>
    <property type="project" value="UniProtKB-ARBA"/>
</dbReference>
<evidence type="ECO:0000313" key="3">
    <source>
        <dbReference type="Proteomes" id="UP000328092"/>
    </source>
</evidence>
<keyword evidence="3" id="KW-1185">Reference proteome</keyword>
<dbReference type="OrthoDB" id="9761969at2"/>
<organism evidence="2 3">
    <name type="scientific">Bradyrhizobium ivorense</name>
    <dbReference type="NCBI Taxonomy" id="2511166"/>
    <lineage>
        <taxon>Bacteria</taxon>
        <taxon>Pseudomonadati</taxon>
        <taxon>Pseudomonadota</taxon>
        <taxon>Alphaproteobacteria</taxon>
        <taxon>Hyphomicrobiales</taxon>
        <taxon>Nitrobacteraceae</taxon>
        <taxon>Bradyrhizobium</taxon>
    </lineage>
</organism>